<dbReference type="RefSeq" id="WP_251911959.1">
    <property type="nucleotide sequence ID" value="NZ_JAMRXG010000005.1"/>
</dbReference>
<organism evidence="1 2">
    <name type="scientific">Nocardia pulmonis</name>
    <dbReference type="NCBI Taxonomy" id="2951408"/>
    <lineage>
        <taxon>Bacteria</taxon>
        <taxon>Bacillati</taxon>
        <taxon>Actinomycetota</taxon>
        <taxon>Actinomycetes</taxon>
        <taxon>Mycobacteriales</taxon>
        <taxon>Nocardiaceae</taxon>
        <taxon>Nocardia</taxon>
    </lineage>
</organism>
<gene>
    <name evidence="1" type="ORF">NDR86_13040</name>
</gene>
<comment type="caution">
    <text evidence="1">The sequence shown here is derived from an EMBL/GenBank/DDBJ whole genome shotgun (WGS) entry which is preliminary data.</text>
</comment>
<dbReference type="AlphaFoldDB" id="A0A9X2EA90"/>
<name>A0A9X2EA90_9NOCA</name>
<reference evidence="1" key="1">
    <citation type="submission" date="2022-06" db="EMBL/GenBank/DDBJ databases">
        <title>Novel species in genus nocardia.</title>
        <authorList>
            <person name="Li F."/>
        </authorList>
    </citation>
    <scope>NUCLEOTIDE SEQUENCE</scope>
    <source>
        <strain evidence="1">CDC141</strain>
    </source>
</reference>
<accession>A0A9X2EA90</accession>
<proteinExistence type="predicted"/>
<protein>
    <submittedName>
        <fullName evidence="1">Uncharacterized protein</fullName>
    </submittedName>
</protein>
<keyword evidence="2" id="KW-1185">Reference proteome</keyword>
<sequence length="87" mass="10089">MNKMDEILVKIANADDPEVRFELGRQALGWNMDPIVVQKAGQFTDEEMTALIEAAESERREREYGKALREWAEKARREGGYYPKERG</sequence>
<dbReference type="EMBL" id="JAMRXG010000005">
    <property type="protein sequence ID" value="MCM6774403.1"/>
    <property type="molecule type" value="Genomic_DNA"/>
</dbReference>
<dbReference type="Proteomes" id="UP001139157">
    <property type="component" value="Unassembled WGS sequence"/>
</dbReference>
<evidence type="ECO:0000313" key="2">
    <source>
        <dbReference type="Proteomes" id="UP001139157"/>
    </source>
</evidence>
<evidence type="ECO:0000313" key="1">
    <source>
        <dbReference type="EMBL" id="MCM6774403.1"/>
    </source>
</evidence>